<dbReference type="EnsemblPlants" id="AES73024">
    <property type="protein sequence ID" value="AES73024"/>
    <property type="gene ID" value="MTR_3g098860"/>
</dbReference>
<keyword evidence="1 2" id="KW-0812">Transmembrane</keyword>
<dbReference type="AlphaFoldDB" id="G7J3C3"/>
<evidence type="ECO:0000313" key="2">
    <source>
        <dbReference type="EMBL" id="AES73024.1"/>
    </source>
</evidence>
<protein>
    <submittedName>
        <fullName evidence="2">Transmembrane protein, putative</fullName>
    </submittedName>
</protein>
<proteinExistence type="predicted"/>
<organism evidence="2 4">
    <name type="scientific">Medicago truncatula</name>
    <name type="common">Barrel medic</name>
    <name type="synonym">Medicago tribuloides</name>
    <dbReference type="NCBI Taxonomy" id="3880"/>
    <lineage>
        <taxon>Eukaryota</taxon>
        <taxon>Viridiplantae</taxon>
        <taxon>Streptophyta</taxon>
        <taxon>Embryophyta</taxon>
        <taxon>Tracheophyta</taxon>
        <taxon>Spermatophyta</taxon>
        <taxon>Magnoliopsida</taxon>
        <taxon>eudicotyledons</taxon>
        <taxon>Gunneridae</taxon>
        <taxon>Pentapetalae</taxon>
        <taxon>rosids</taxon>
        <taxon>fabids</taxon>
        <taxon>Fabales</taxon>
        <taxon>Fabaceae</taxon>
        <taxon>Papilionoideae</taxon>
        <taxon>50 kb inversion clade</taxon>
        <taxon>NPAAA clade</taxon>
        <taxon>Hologalegina</taxon>
        <taxon>IRL clade</taxon>
        <taxon>Trifolieae</taxon>
        <taxon>Medicago</taxon>
    </lineage>
</organism>
<dbReference type="Proteomes" id="UP000002051">
    <property type="component" value="Chromosome 3"/>
</dbReference>
<evidence type="ECO:0000313" key="4">
    <source>
        <dbReference type="Proteomes" id="UP000002051"/>
    </source>
</evidence>
<reference evidence="2 4" key="2">
    <citation type="journal article" date="2014" name="BMC Genomics">
        <title>An improved genome release (version Mt4.0) for the model legume Medicago truncatula.</title>
        <authorList>
            <person name="Tang H."/>
            <person name="Krishnakumar V."/>
            <person name="Bidwell S."/>
            <person name="Rosen B."/>
            <person name="Chan A."/>
            <person name="Zhou S."/>
            <person name="Gentzbittel L."/>
            <person name="Childs K.L."/>
            <person name="Yandell M."/>
            <person name="Gundlach H."/>
            <person name="Mayer K.F."/>
            <person name="Schwartz D.C."/>
            <person name="Town C.D."/>
        </authorList>
    </citation>
    <scope>GENOME REANNOTATION</scope>
    <source>
        <strain evidence="3 4">cv. Jemalong A17</strain>
    </source>
</reference>
<accession>G7J3C3</accession>
<dbReference type="HOGENOM" id="CLU_2674801_0_0_1"/>
<keyword evidence="1" id="KW-0472">Membrane</keyword>
<reference evidence="2 4" key="1">
    <citation type="journal article" date="2011" name="Nature">
        <title>The Medicago genome provides insight into the evolution of rhizobial symbioses.</title>
        <authorList>
            <person name="Young N.D."/>
            <person name="Debelle F."/>
            <person name="Oldroyd G.E."/>
            <person name="Geurts R."/>
            <person name="Cannon S.B."/>
            <person name="Udvardi M.K."/>
            <person name="Benedito V.A."/>
            <person name="Mayer K.F."/>
            <person name="Gouzy J."/>
            <person name="Schoof H."/>
            <person name="Van de Peer Y."/>
            <person name="Proost S."/>
            <person name="Cook D.R."/>
            <person name="Meyers B.C."/>
            <person name="Spannagl M."/>
            <person name="Cheung F."/>
            <person name="De Mita S."/>
            <person name="Krishnakumar V."/>
            <person name="Gundlach H."/>
            <person name="Zhou S."/>
            <person name="Mudge J."/>
            <person name="Bharti A.K."/>
            <person name="Murray J.D."/>
            <person name="Naoumkina M.A."/>
            <person name="Rosen B."/>
            <person name="Silverstein K.A."/>
            <person name="Tang H."/>
            <person name="Rombauts S."/>
            <person name="Zhao P.X."/>
            <person name="Zhou P."/>
            <person name="Barbe V."/>
            <person name="Bardou P."/>
            <person name="Bechner M."/>
            <person name="Bellec A."/>
            <person name="Berger A."/>
            <person name="Berges H."/>
            <person name="Bidwell S."/>
            <person name="Bisseling T."/>
            <person name="Choisne N."/>
            <person name="Couloux A."/>
            <person name="Denny R."/>
            <person name="Deshpande S."/>
            <person name="Dai X."/>
            <person name="Doyle J.J."/>
            <person name="Dudez A.M."/>
            <person name="Farmer A.D."/>
            <person name="Fouteau S."/>
            <person name="Franken C."/>
            <person name="Gibelin C."/>
            <person name="Gish J."/>
            <person name="Goldstein S."/>
            <person name="Gonzalez A.J."/>
            <person name="Green P.J."/>
            <person name="Hallab A."/>
            <person name="Hartog M."/>
            <person name="Hua A."/>
            <person name="Humphray S.J."/>
            <person name="Jeong D.H."/>
            <person name="Jing Y."/>
            <person name="Jocker A."/>
            <person name="Kenton S.M."/>
            <person name="Kim D.J."/>
            <person name="Klee K."/>
            <person name="Lai H."/>
            <person name="Lang C."/>
            <person name="Lin S."/>
            <person name="Macmil S.L."/>
            <person name="Magdelenat G."/>
            <person name="Matthews L."/>
            <person name="McCorrison J."/>
            <person name="Monaghan E.L."/>
            <person name="Mun J.H."/>
            <person name="Najar F.Z."/>
            <person name="Nicholson C."/>
            <person name="Noirot C."/>
            <person name="O'Bleness M."/>
            <person name="Paule C.R."/>
            <person name="Poulain J."/>
            <person name="Prion F."/>
            <person name="Qin B."/>
            <person name="Qu C."/>
            <person name="Retzel E.F."/>
            <person name="Riddle C."/>
            <person name="Sallet E."/>
            <person name="Samain S."/>
            <person name="Samson N."/>
            <person name="Sanders I."/>
            <person name="Saurat O."/>
            <person name="Scarpelli C."/>
            <person name="Schiex T."/>
            <person name="Segurens B."/>
            <person name="Severin A.J."/>
            <person name="Sherrier D.J."/>
            <person name="Shi R."/>
            <person name="Sims S."/>
            <person name="Singer S.R."/>
            <person name="Sinharoy S."/>
            <person name="Sterck L."/>
            <person name="Viollet A."/>
            <person name="Wang B.B."/>
            <person name="Wang K."/>
            <person name="Wang M."/>
            <person name="Wang X."/>
            <person name="Warfsmann J."/>
            <person name="Weissenbach J."/>
            <person name="White D.D."/>
            <person name="White J.D."/>
            <person name="Wiley G.B."/>
            <person name="Wincker P."/>
            <person name="Xing Y."/>
            <person name="Yang L."/>
            <person name="Yao Z."/>
            <person name="Ying F."/>
            <person name="Zhai J."/>
            <person name="Zhou L."/>
            <person name="Zuber A."/>
            <person name="Denarie J."/>
            <person name="Dixon R.A."/>
            <person name="May G.D."/>
            <person name="Schwartz D.C."/>
            <person name="Rogers J."/>
            <person name="Quetier F."/>
            <person name="Town C.D."/>
            <person name="Roe B.A."/>
        </authorList>
    </citation>
    <scope>NUCLEOTIDE SEQUENCE [LARGE SCALE GENOMIC DNA]</scope>
    <source>
        <strain evidence="2">A17</strain>
        <strain evidence="3 4">cv. Jemalong A17</strain>
    </source>
</reference>
<dbReference type="EMBL" id="CM001219">
    <property type="protein sequence ID" value="AES73024.1"/>
    <property type="molecule type" value="Genomic_DNA"/>
</dbReference>
<evidence type="ECO:0000256" key="1">
    <source>
        <dbReference type="SAM" id="Phobius"/>
    </source>
</evidence>
<keyword evidence="4" id="KW-1185">Reference proteome</keyword>
<dbReference type="PaxDb" id="3880-AES73024"/>
<reference evidence="3" key="3">
    <citation type="submission" date="2015-04" db="UniProtKB">
        <authorList>
            <consortium name="EnsemblPlants"/>
        </authorList>
    </citation>
    <scope>IDENTIFICATION</scope>
    <source>
        <strain evidence="3">cv. Jemalong A17</strain>
    </source>
</reference>
<gene>
    <name evidence="2" type="ordered locus">MTR_3g098860</name>
</gene>
<name>G7J3C3_MEDTR</name>
<evidence type="ECO:0000313" key="3">
    <source>
        <dbReference type="EnsemblPlants" id="AES73024"/>
    </source>
</evidence>
<keyword evidence="1" id="KW-1133">Transmembrane helix</keyword>
<feature type="transmembrane region" description="Helical" evidence="1">
    <location>
        <begin position="40"/>
        <end position="58"/>
    </location>
</feature>
<sequence length="75" mass="8372">MSSHHHHHSHLSFAFGVLGNITSSPSLVQCYAYEKTGETLLITINTFGCVIETFYLAFMSLTDDNCILECFLKQG</sequence>